<dbReference type="Proteomes" id="UP000770717">
    <property type="component" value="Unassembled WGS sequence"/>
</dbReference>
<sequence>ESLEEIFDSPSPSSSLSNNALMMKQHAPISRRVSSVSESSTVSMDDDDDDDEEDGSSDEAPANKTEEK</sequence>
<dbReference type="AlphaFoldDB" id="A0A8J6F8K6"/>
<evidence type="ECO:0000313" key="2">
    <source>
        <dbReference type="EMBL" id="KAG9483054.1"/>
    </source>
</evidence>
<accession>A0A8J6F8K6</accession>
<proteinExistence type="predicted"/>
<protein>
    <submittedName>
        <fullName evidence="2">Uncharacterized protein</fullName>
    </submittedName>
</protein>
<feature type="compositionally biased region" description="Acidic residues" evidence="1">
    <location>
        <begin position="44"/>
        <end position="57"/>
    </location>
</feature>
<feature type="compositionally biased region" description="Low complexity" evidence="1">
    <location>
        <begin position="33"/>
        <end position="43"/>
    </location>
</feature>
<evidence type="ECO:0000313" key="3">
    <source>
        <dbReference type="Proteomes" id="UP000770717"/>
    </source>
</evidence>
<name>A0A8J6F8K6_ELECQ</name>
<reference evidence="2" key="1">
    <citation type="thesis" date="2020" institute="ProQuest LLC" country="789 East Eisenhower Parkway, Ann Arbor, MI, USA">
        <title>Comparative Genomics and Chromosome Evolution.</title>
        <authorList>
            <person name="Mudd A.B."/>
        </authorList>
    </citation>
    <scope>NUCLEOTIDE SEQUENCE</scope>
    <source>
        <strain evidence="2">HN-11 Male</strain>
        <tissue evidence="2">Kidney and liver</tissue>
    </source>
</reference>
<keyword evidence="3" id="KW-1185">Reference proteome</keyword>
<comment type="caution">
    <text evidence="2">The sequence shown here is derived from an EMBL/GenBank/DDBJ whole genome shotgun (WGS) entry which is preliminary data.</text>
</comment>
<feature type="non-terminal residue" evidence="2">
    <location>
        <position position="1"/>
    </location>
</feature>
<dbReference type="EMBL" id="WNTK01000005">
    <property type="protein sequence ID" value="KAG9483054.1"/>
    <property type="molecule type" value="Genomic_DNA"/>
</dbReference>
<feature type="region of interest" description="Disordered" evidence="1">
    <location>
        <begin position="1"/>
        <end position="68"/>
    </location>
</feature>
<organism evidence="2 3">
    <name type="scientific">Eleutherodactylus coqui</name>
    <name type="common">Puerto Rican coqui</name>
    <dbReference type="NCBI Taxonomy" id="57060"/>
    <lineage>
        <taxon>Eukaryota</taxon>
        <taxon>Metazoa</taxon>
        <taxon>Chordata</taxon>
        <taxon>Craniata</taxon>
        <taxon>Vertebrata</taxon>
        <taxon>Euteleostomi</taxon>
        <taxon>Amphibia</taxon>
        <taxon>Batrachia</taxon>
        <taxon>Anura</taxon>
        <taxon>Neobatrachia</taxon>
        <taxon>Hyloidea</taxon>
        <taxon>Eleutherodactylidae</taxon>
        <taxon>Eleutherodactylinae</taxon>
        <taxon>Eleutherodactylus</taxon>
        <taxon>Eleutherodactylus</taxon>
    </lineage>
</organism>
<gene>
    <name evidence="2" type="ORF">GDO78_009151</name>
</gene>
<feature type="non-terminal residue" evidence="2">
    <location>
        <position position="68"/>
    </location>
</feature>
<evidence type="ECO:0000256" key="1">
    <source>
        <dbReference type="SAM" id="MobiDB-lite"/>
    </source>
</evidence>